<dbReference type="OrthoDB" id="1607513at2759"/>
<keyword evidence="1" id="KW-1133">Transmembrane helix</keyword>
<proteinExistence type="predicted"/>
<dbReference type="SUPFAM" id="SSF53098">
    <property type="entry name" value="Ribonuclease H-like"/>
    <property type="match status" value="1"/>
</dbReference>
<name>A0A3M7T0W1_BRAPC</name>
<dbReference type="InterPro" id="IPR012337">
    <property type="entry name" value="RNaseH-like_sf"/>
</dbReference>
<dbReference type="Proteomes" id="UP000276133">
    <property type="component" value="Unassembled WGS sequence"/>
</dbReference>
<gene>
    <name evidence="2" type="ORF">BpHYR1_010466</name>
</gene>
<dbReference type="AlphaFoldDB" id="A0A3M7T0W1"/>
<evidence type="ECO:0000313" key="3">
    <source>
        <dbReference type="Proteomes" id="UP000276133"/>
    </source>
</evidence>
<evidence type="ECO:0000313" key="2">
    <source>
        <dbReference type="EMBL" id="RNA41468.1"/>
    </source>
</evidence>
<sequence>MQNIKKNIRTTESKISEIHHIGCLAHLLNLICLLKLVNMRLKNKMKQLAILNETENSIMQNFSDLPFSDATTELSGVNYPTISIVIPILLSLRNKLLETNNESLFSTTFKKYLHYYTDSYLNKQKKEYINIAKAHIRKLVGYFPLELKNKLNVNELSNLNRLSRPNNSSNILISPSLEDKRLQYFDFTSDYETKKSYSKLRILSL</sequence>
<feature type="transmembrane region" description="Helical" evidence="1">
    <location>
        <begin position="18"/>
        <end position="37"/>
    </location>
</feature>
<organism evidence="2 3">
    <name type="scientific">Brachionus plicatilis</name>
    <name type="common">Marine rotifer</name>
    <name type="synonym">Brachionus muelleri</name>
    <dbReference type="NCBI Taxonomy" id="10195"/>
    <lineage>
        <taxon>Eukaryota</taxon>
        <taxon>Metazoa</taxon>
        <taxon>Spiralia</taxon>
        <taxon>Gnathifera</taxon>
        <taxon>Rotifera</taxon>
        <taxon>Eurotatoria</taxon>
        <taxon>Monogononta</taxon>
        <taxon>Pseudotrocha</taxon>
        <taxon>Ploima</taxon>
        <taxon>Brachionidae</taxon>
        <taxon>Brachionus</taxon>
    </lineage>
</organism>
<accession>A0A3M7T0W1</accession>
<keyword evidence="3" id="KW-1185">Reference proteome</keyword>
<keyword evidence="1" id="KW-0812">Transmembrane</keyword>
<comment type="caution">
    <text evidence="2">The sequence shown here is derived from an EMBL/GenBank/DDBJ whole genome shotgun (WGS) entry which is preliminary data.</text>
</comment>
<keyword evidence="1" id="KW-0472">Membrane</keyword>
<reference evidence="2 3" key="1">
    <citation type="journal article" date="2018" name="Sci. Rep.">
        <title>Genomic signatures of local adaptation to the degree of environmental predictability in rotifers.</title>
        <authorList>
            <person name="Franch-Gras L."/>
            <person name="Hahn C."/>
            <person name="Garcia-Roger E.M."/>
            <person name="Carmona M.J."/>
            <person name="Serra M."/>
            <person name="Gomez A."/>
        </authorList>
    </citation>
    <scope>NUCLEOTIDE SEQUENCE [LARGE SCALE GENOMIC DNA]</scope>
    <source>
        <strain evidence="2">HYR1</strain>
    </source>
</reference>
<protein>
    <submittedName>
        <fullName evidence="2">Uncharacterized protein</fullName>
    </submittedName>
</protein>
<dbReference type="EMBL" id="REGN01000498">
    <property type="protein sequence ID" value="RNA41468.1"/>
    <property type="molecule type" value="Genomic_DNA"/>
</dbReference>
<evidence type="ECO:0000256" key="1">
    <source>
        <dbReference type="SAM" id="Phobius"/>
    </source>
</evidence>